<gene>
    <name evidence="1" type="ORF">ICT70_12980</name>
</gene>
<dbReference type="AlphaFoldDB" id="A0A8J6R6N1"/>
<organism evidence="1 2">
    <name type="scientific">Pelovirga terrestris</name>
    <dbReference type="NCBI Taxonomy" id="2771352"/>
    <lineage>
        <taxon>Bacteria</taxon>
        <taxon>Pseudomonadati</taxon>
        <taxon>Thermodesulfobacteriota</taxon>
        <taxon>Desulfuromonadia</taxon>
        <taxon>Geobacterales</taxon>
        <taxon>Geobacteraceae</taxon>
        <taxon>Pelovirga</taxon>
    </lineage>
</organism>
<keyword evidence="2" id="KW-1185">Reference proteome</keyword>
<reference evidence="1" key="1">
    <citation type="submission" date="2020-09" db="EMBL/GenBank/DDBJ databases">
        <title>Pelobacter alkaliphilus sp. nov., a novel anaerobic arsenate-reducing bacterium from terrestrial mud volcano.</title>
        <authorList>
            <person name="Khomyakova M.A."/>
            <person name="Merkel A.Y."/>
            <person name="Slobodkin A.I."/>
        </authorList>
    </citation>
    <scope>NUCLEOTIDE SEQUENCE</scope>
    <source>
        <strain evidence="1">M08fum</strain>
    </source>
</reference>
<evidence type="ECO:0008006" key="3">
    <source>
        <dbReference type="Google" id="ProtNLM"/>
    </source>
</evidence>
<comment type="caution">
    <text evidence="1">The sequence shown here is derived from an EMBL/GenBank/DDBJ whole genome shotgun (WGS) entry which is preliminary data.</text>
</comment>
<dbReference type="Proteomes" id="UP000632828">
    <property type="component" value="Unassembled WGS sequence"/>
</dbReference>
<evidence type="ECO:0000313" key="1">
    <source>
        <dbReference type="EMBL" id="MBD1401574.1"/>
    </source>
</evidence>
<protein>
    <recommendedName>
        <fullName evidence="3">Outer membrane protein beta-barrel domain-containing protein</fullName>
    </recommendedName>
</protein>
<proteinExistence type="predicted"/>
<evidence type="ECO:0000313" key="2">
    <source>
        <dbReference type="Proteomes" id="UP000632828"/>
    </source>
</evidence>
<dbReference type="EMBL" id="JACWUN010000017">
    <property type="protein sequence ID" value="MBD1401574.1"/>
    <property type="molecule type" value="Genomic_DNA"/>
</dbReference>
<name>A0A8J6R6N1_9BACT</name>
<accession>A0A8J6R6N1</accession>
<sequence length="238" mass="25679">MLVFSLGILMGTASAVVADGWSGQVTPYLWATGVGGDITPFRGGPTVSIDDSFSEIVNDLEGAFFLSGFARHDRLVVLGDFSYASLSKKGRLPNGVPAEGEIRQTSLTLEAGYRLVDVERIRFDVLVGARAWWLHSAVKIPVAGVNYSKSFNFIDPIVAARANVRLLPQWSAIFYGDVGGYGVGSKMTSQVLATLNYQVNQHLYASAGFRQLTVDYKSGGTRADVTMSGPLLGVTWQF</sequence>